<accession>A0A0A9B9Z3</accession>
<protein>
    <submittedName>
        <fullName evidence="2">Uncharacterized protein</fullName>
    </submittedName>
</protein>
<organism evidence="2">
    <name type="scientific">Arundo donax</name>
    <name type="common">Giant reed</name>
    <name type="synonym">Donax arundinaceus</name>
    <dbReference type="NCBI Taxonomy" id="35708"/>
    <lineage>
        <taxon>Eukaryota</taxon>
        <taxon>Viridiplantae</taxon>
        <taxon>Streptophyta</taxon>
        <taxon>Embryophyta</taxon>
        <taxon>Tracheophyta</taxon>
        <taxon>Spermatophyta</taxon>
        <taxon>Magnoliopsida</taxon>
        <taxon>Liliopsida</taxon>
        <taxon>Poales</taxon>
        <taxon>Poaceae</taxon>
        <taxon>PACMAD clade</taxon>
        <taxon>Arundinoideae</taxon>
        <taxon>Arundineae</taxon>
        <taxon>Arundo</taxon>
    </lineage>
</organism>
<dbReference type="AlphaFoldDB" id="A0A0A9B9Z3"/>
<sequence>MSSRRRFQWRAMDLAGGGAWGRQRRSLVAGGGAWGRRGRRPVRRGATVAP</sequence>
<evidence type="ECO:0000256" key="1">
    <source>
        <dbReference type="SAM" id="MobiDB-lite"/>
    </source>
</evidence>
<dbReference type="EMBL" id="GBRH01237779">
    <property type="protein sequence ID" value="JAD60116.1"/>
    <property type="molecule type" value="Transcribed_RNA"/>
</dbReference>
<reference evidence="2" key="1">
    <citation type="submission" date="2014-09" db="EMBL/GenBank/DDBJ databases">
        <authorList>
            <person name="Magalhaes I.L.F."/>
            <person name="Oliveira U."/>
            <person name="Santos F.R."/>
            <person name="Vidigal T.H.D.A."/>
            <person name="Brescovit A.D."/>
            <person name="Santos A.J."/>
        </authorList>
    </citation>
    <scope>NUCLEOTIDE SEQUENCE</scope>
    <source>
        <tissue evidence="2">Shoot tissue taken approximately 20 cm above the soil surface</tissue>
    </source>
</reference>
<name>A0A0A9B9Z3_ARUDO</name>
<feature type="region of interest" description="Disordered" evidence="1">
    <location>
        <begin position="31"/>
        <end position="50"/>
    </location>
</feature>
<reference evidence="2" key="2">
    <citation type="journal article" date="2015" name="Data Brief">
        <title>Shoot transcriptome of the giant reed, Arundo donax.</title>
        <authorList>
            <person name="Barrero R.A."/>
            <person name="Guerrero F.D."/>
            <person name="Moolhuijzen P."/>
            <person name="Goolsby J.A."/>
            <person name="Tidwell J."/>
            <person name="Bellgard S.E."/>
            <person name="Bellgard M.I."/>
        </authorList>
    </citation>
    <scope>NUCLEOTIDE SEQUENCE</scope>
    <source>
        <tissue evidence="2">Shoot tissue taken approximately 20 cm above the soil surface</tissue>
    </source>
</reference>
<proteinExistence type="predicted"/>
<evidence type="ECO:0000313" key="2">
    <source>
        <dbReference type="EMBL" id="JAD60116.1"/>
    </source>
</evidence>